<evidence type="ECO:0000259" key="19">
    <source>
        <dbReference type="Pfam" id="PF00056"/>
    </source>
</evidence>
<keyword evidence="10" id="KW-0548">Nucleotidyltransferase</keyword>
<comment type="similarity">
    <text evidence="2">Belongs to the LDH/MDH superfamily. MDH type 2 family.</text>
</comment>
<keyword evidence="12" id="KW-0520">NAD</keyword>
<evidence type="ECO:0000256" key="11">
    <source>
        <dbReference type="ARBA" id="ARBA00023002"/>
    </source>
</evidence>
<sequence length="719" mass="79943">MILKVLVTGAAGNIAYSLFHYIANGDAFGKNQRICLVLLDVTPAMELLRAVVMELQDCAFDLLREIVATDREEIAFTDLDVAILIGSIPHHAGMLKKDLLKSNVRIFRSQGQALNKFSKKTVKVIVVGNPANTNCLVALKNAPTIPPENFSSLNRLGLNRAKYQIAARLSVEPKDVRNLIVWGNPSPKLYPDVNHAYFIRKCKKMSVTDGVGDSDWLQGDFIRIIQERNNTITKVRKLSSAMSAAKAISDHLRDLWVGTPEGDWTSMGVISNGNSYGVAEDLIYSFPVTIQNKTWKLVQDLAISDFSKQKMKLCTEEIVDERNQALTFLSERFIRLFQMNRYPMSVMEGELLKLLDTAPPDNVKEMKRDFTTFLKLYWNVMFGEEQSIQWDNIIPPSEKSVLSYDSLQARELPEDMASLLNKLVVVKLNGGLGSSMGVSGPKCLIEVRNGCSFLDLAVEQIEHMNRTYGSDVPLVLMNSFHTDEETLKVIPKYSECNLKLSTFCQSSYPVLSKETMLPLTRVAGKSGDSELWYPPGHGDIYTSLANSGLLKSFLAEGKEYAFISNIDNLGASVDLSILSYLLQPANSAPCDFIMEVTNKTRADVKGGTMIQYDGGLRLLEIAQVPREHVEKFTSVSQFKTFNTNNLWVSLTAMKSLGESDNLDTEIIVNNKTLATGQNVVQLETAAGAAIRNFDRALGVNVPRSRYQPVKNTGDLLLAM</sequence>
<dbReference type="SUPFAM" id="SSF56327">
    <property type="entry name" value="LDH C-terminal domain-like"/>
    <property type="match status" value="1"/>
</dbReference>
<evidence type="ECO:0000256" key="9">
    <source>
        <dbReference type="ARBA" id="ARBA00022679"/>
    </source>
</evidence>
<dbReference type="InterPro" id="IPR029044">
    <property type="entry name" value="Nucleotide-diphossugar_trans"/>
</dbReference>
<comment type="function">
    <text evidence="16">Catalyzes the reduction of aromatic alpha-keto acids in the presence of NADH. Plays essential roles in the malate-aspartate shuttle and the tricarboxylic acid cycle, important in mitochondrial NADH supply for oxidative phosphorylation. Catalyzes the reduction of 2-oxoglutarate to 2-hydroxyglutarate, leading to elevated reactive oxygen species (ROS).</text>
</comment>
<dbReference type="Pfam" id="PF01704">
    <property type="entry name" value="UDPGP"/>
    <property type="match status" value="1"/>
</dbReference>
<dbReference type="GO" id="GO:0005978">
    <property type="term" value="P:glycogen biosynthetic process"/>
    <property type="evidence" value="ECO:0007669"/>
    <property type="project" value="UniProtKB-UniPathway"/>
</dbReference>
<protein>
    <recommendedName>
        <fullName evidence="8">Malate dehydrogenase, cytoplasmic</fullName>
        <ecNumber evidence="6">1.1.1.37</ecNumber>
        <ecNumber evidence="5">2.7.7.9</ecNumber>
    </recommendedName>
    <alternativeName>
        <fullName evidence="14">Cytosolic malate dehydrogenase</fullName>
    </alternativeName>
    <alternativeName>
        <fullName evidence="15">UDP-glucose pyrophosphorylase</fullName>
    </alternativeName>
    <alternativeName>
        <fullName evidence="7">UTP--glucose-1-phosphate uridylyltransferase</fullName>
    </alternativeName>
</protein>
<dbReference type="SUPFAM" id="SSF53448">
    <property type="entry name" value="Nucleotide-diphospho-sugar transferases"/>
    <property type="match status" value="1"/>
</dbReference>
<evidence type="ECO:0000256" key="1">
    <source>
        <dbReference type="ARBA" id="ARBA00004964"/>
    </source>
</evidence>
<evidence type="ECO:0000256" key="7">
    <source>
        <dbReference type="ARBA" id="ARBA00019048"/>
    </source>
</evidence>
<dbReference type="AlphaFoldDB" id="V9KJA1"/>
<dbReference type="EC" id="1.1.1.37" evidence="6"/>
<feature type="domain" description="Lactate/malate dehydrogenase N-terminal" evidence="19">
    <location>
        <begin position="4"/>
        <end position="150"/>
    </location>
</feature>
<comment type="catalytic activity">
    <reaction evidence="18">
        <text>(S)-2-hydroxyglutarate + NAD(+) = 2-oxoglutarate + NADH + H(+)</text>
        <dbReference type="Rhea" id="RHEA:57172"/>
        <dbReference type="ChEBI" id="CHEBI:15378"/>
        <dbReference type="ChEBI" id="CHEBI:16782"/>
        <dbReference type="ChEBI" id="CHEBI:16810"/>
        <dbReference type="ChEBI" id="CHEBI:57540"/>
        <dbReference type="ChEBI" id="CHEBI:57945"/>
    </reaction>
    <physiologicalReaction direction="right-to-left" evidence="18">
        <dbReference type="Rhea" id="RHEA:57174"/>
    </physiologicalReaction>
</comment>
<dbReference type="EC" id="2.7.7.9" evidence="5"/>
<evidence type="ECO:0000256" key="16">
    <source>
        <dbReference type="ARBA" id="ARBA00045153"/>
    </source>
</evidence>
<evidence type="ECO:0000256" key="17">
    <source>
        <dbReference type="ARBA" id="ARBA00047432"/>
    </source>
</evidence>
<proteinExistence type="evidence at transcript level"/>
<dbReference type="InterPro" id="IPR001236">
    <property type="entry name" value="Lactate/malate_DH_N"/>
</dbReference>
<dbReference type="FunFam" id="3.90.550.10:FF:000002">
    <property type="entry name" value="UTP--glucose-1-phosphate uridylyltransferase"/>
    <property type="match status" value="1"/>
</dbReference>
<evidence type="ECO:0000256" key="2">
    <source>
        <dbReference type="ARBA" id="ARBA00009613"/>
    </source>
</evidence>
<keyword evidence="9" id="KW-0808">Transferase</keyword>
<comment type="function">
    <text evidence="13">UTP--glucose-1-phosphate uridylyltransferase catalyzing the conversion of glucose-1-phosphate into UDP-glucose, a crucial precursor for the production of glycogen.</text>
</comment>
<dbReference type="GO" id="GO:0006011">
    <property type="term" value="P:UDP-alpha-D-glucose metabolic process"/>
    <property type="evidence" value="ECO:0007669"/>
    <property type="project" value="InterPro"/>
</dbReference>
<comment type="pathway">
    <text evidence="1">Glycan biosynthesis; glycogen biosynthesis.</text>
</comment>
<evidence type="ECO:0000256" key="18">
    <source>
        <dbReference type="ARBA" id="ARBA00048549"/>
    </source>
</evidence>
<dbReference type="CDD" id="cd00897">
    <property type="entry name" value="UGPase_euk"/>
    <property type="match status" value="1"/>
</dbReference>
<dbReference type="GO" id="GO:0003983">
    <property type="term" value="F:UTP:glucose-1-phosphate uridylyltransferase activity"/>
    <property type="evidence" value="ECO:0007669"/>
    <property type="project" value="UniProtKB-EC"/>
</dbReference>
<evidence type="ECO:0000256" key="4">
    <source>
        <dbReference type="ARBA" id="ARBA00011823"/>
    </source>
</evidence>
<dbReference type="InterPro" id="IPR022383">
    <property type="entry name" value="Lactate/malate_DH_C"/>
</dbReference>
<dbReference type="InterPro" id="IPR010945">
    <property type="entry name" value="Malate_DH_type2"/>
</dbReference>
<feature type="non-terminal residue" evidence="21">
    <location>
        <position position="719"/>
    </location>
</feature>
<comment type="similarity">
    <text evidence="3">Belongs to the UDPGP type 1 family.</text>
</comment>
<dbReference type="Pfam" id="PF02866">
    <property type="entry name" value="Ldh_1_C"/>
    <property type="match status" value="1"/>
</dbReference>
<evidence type="ECO:0000256" key="15">
    <source>
        <dbReference type="ARBA" id="ARBA00031959"/>
    </source>
</evidence>
<name>V9KJA1_CALMI</name>
<dbReference type="FunFam" id="3.40.50.720:FF:000010">
    <property type="entry name" value="Malate dehydrogenase"/>
    <property type="match status" value="1"/>
</dbReference>
<evidence type="ECO:0000313" key="21">
    <source>
        <dbReference type="EMBL" id="AFO98038.1"/>
    </source>
</evidence>
<comment type="subunit">
    <text evidence="4">Homooctamer.</text>
</comment>
<dbReference type="SUPFAM" id="SSF51735">
    <property type="entry name" value="NAD(P)-binding Rossmann-fold domains"/>
    <property type="match status" value="1"/>
</dbReference>
<dbReference type="InterPro" id="IPR016267">
    <property type="entry name" value="UDPGP_trans"/>
</dbReference>
<evidence type="ECO:0000256" key="13">
    <source>
        <dbReference type="ARBA" id="ARBA00023579"/>
    </source>
</evidence>
<dbReference type="GO" id="GO:0006108">
    <property type="term" value="P:malate metabolic process"/>
    <property type="evidence" value="ECO:0007669"/>
    <property type="project" value="InterPro"/>
</dbReference>
<dbReference type="InterPro" id="IPR015955">
    <property type="entry name" value="Lactate_DH/Glyco_Ohase_4_C"/>
</dbReference>
<reference evidence="21" key="1">
    <citation type="journal article" date="2014" name="Nature">
        <title>Elephant shark genome provides unique insights into gnathostome evolution.</title>
        <authorList>
            <consortium name="International Elephant Shark Genome Sequencing Consortium"/>
            <person name="Venkatesh B."/>
            <person name="Lee A.P."/>
            <person name="Ravi V."/>
            <person name="Maurya A.K."/>
            <person name="Lian M.M."/>
            <person name="Swann J.B."/>
            <person name="Ohta Y."/>
            <person name="Flajnik M.F."/>
            <person name="Sutoh Y."/>
            <person name="Kasahara M."/>
            <person name="Hoon S."/>
            <person name="Gangu V."/>
            <person name="Roy S.W."/>
            <person name="Irimia M."/>
            <person name="Korzh V."/>
            <person name="Kondrychyn I."/>
            <person name="Lim Z.W."/>
            <person name="Tay B.H."/>
            <person name="Tohari S."/>
            <person name="Kong K.W."/>
            <person name="Ho S."/>
            <person name="Lorente-Galdos B."/>
            <person name="Quilez J."/>
            <person name="Marques-Bonet T."/>
            <person name="Raney B.J."/>
            <person name="Ingham P.W."/>
            <person name="Tay A."/>
            <person name="Hillier L.W."/>
            <person name="Minx P."/>
            <person name="Boehm T."/>
            <person name="Wilson R.K."/>
            <person name="Brenner S."/>
            <person name="Warren W.C."/>
        </authorList>
    </citation>
    <scope>NUCLEOTIDE SEQUENCE</scope>
    <source>
        <tissue evidence="21">Testis</tissue>
    </source>
</reference>
<dbReference type="EMBL" id="JW865521">
    <property type="protein sequence ID" value="AFO98038.1"/>
    <property type="molecule type" value="mRNA"/>
</dbReference>
<dbReference type="Gene3D" id="3.40.50.720">
    <property type="entry name" value="NAD(P)-binding Rossmann-like Domain"/>
    <property type="match status" value="1"/>
</dbReference>
<evidence type="ECO:0000259" key="20">
    <source>
        <dbReference type="Pfam" id="PF02866"/>
    </source>
</evidence>
<organism evidence="21">
    <name type="scientific">Callorhinchus milii</name>
    <name type="common">Ghost shark</name>
    <dbReference type="NCBI Taxonomy" id="7868"/>
    <lineage>
        <taxon>Eukaryota</taxon>
        <taxon>Metazoa</taxon>
        <taxon>Chordata</taxon>
        <taxon>Craniata</taxon>
        <taxon>Vertebrata</taxon>
        <taxon>Chondrichthyes</taxon>
        <taxon>Holocephali</taxon>
        <taxon>Chimaeriformes</taxon>
        <taxon>Callorhinchidae</taxon>
        <taxon>Callorhinchus</taxon>
    </lineage>
</organism>
<dbReference type="NCBIfam" id="NF003916">
    <property type="entry name" value="PRK05442.1"/>
    <property type="match status" value="1"/>
</dbReference>
<accession>V9KJA1</accession>
<evidence type="ECO:0000256" key="14">
    <source>
        <dbReference type="ARBA" id="ARBA00030284"/>
    </source>
</evidence>
<evidence type="ECO:0000256" key="6">
    <source>
        <dbReference type="ARBA" id="ARBA00012995"/>
    </source>
</evidence>
<dbReference type="InterPro" id="IPR036291">
    <property type="entry name" value="NAD(P)-bd_dom_sf"/>
</dbReference>
<dbReference type="PANTHER" id="PTHR43511">
    <property type="match status" value="1"/>
</dbReference>
<dbReference type="InterPro" id="IPR002618">
    <property type="entry name" value="UDPGP_fam"/>
</dbReference>
<feature type="domain" description="Lactate/malate dehydrogenase C-terminal" evidence="20">
    <location>
        <begin position="155"/>
        <end position="328"/>
    </location>
</feature>
<dbReference type="Gene3D" id="3.90.110.10">
    <property type="entry name" value="Lactate dehydrogenase/glycoside hydrolase, family 4, C-terminal"/>
    <property type="match status" value="1"/>
</dbReference>
<evidence type="ECO:0000256" key="5">
    <source>
        <dbReference type="ARBA" id="ARBA00012415"/>
    </source>
</evidence>
<keyword evidence="11" id="KW-0560">Oxidoreductase</keyword>
<evidence type="ECO:0000256" key="12">
    <source>
        <dbReference type="ARBA" id="ARBA00023027"/>
    </source>
</evidence>
<dbReference type="FunFam" id="3.90.110.10:FF:000002">
    <property type="entry name" value="Malate dehydrogenase"/>
    <property type="match status" value="1"/>
</dbReference>
<dbReference type="Gene3D" id="3.90.550.10">
    <property type="entry name" value="Spore Coat Polysaccharide Biosynthesis Protein SpsA, Chain A"/>
    <property type="match status" value="1"/>
</dbReference>
<dbReference type="Pfam" id="PF00056">
    <property type="entry name" value="Ldh_1_N"/>
    <property type="match status" value="1"/>
</dbReference>
<comment type="catalytic activity">
    <reaction evidence="17">
        <text>alpha-D-glucose 1-phosphate + UTP + H(+) = UDP-alpha-D-glucose + diphosphate</text>
        <dbReference type="Rhea" id="RHEA:19889"/>
        <dbReference type="ChEBI" id="CHEBI:15378"/>
        <dbReference type="ChEBI" id="CHEBI:33019"/>
        <dbReference type="ChEBI" id="CHEBI:46398"/>
        <dbReference type="ChEBI" id="CHEBI:58601"/>
        <dbReference type="ChEBI" id="CHEBI:58885"/>
        <dbReference type="EC" id="2.7.7.9"/>
    </reaction>
    <physiologicalReaction direction="left-to-right" evidence="17">
        <dbReference type="Rhea" id="RHEA:19890"/>
    </physiologicalReaction>
</comment>
<dbReference type="NCBIfam" id="TIGR01759">
    <property type="entry name" value="MalateDH-SF1"/>
    <property type="match status" value="1"/>
</dbReference>
<evidence type="ECO:0000256" key="10">
    <source>
        <dbReference type="ARBA" id="ARBA00022695"/>
    </source>
</evidence>
<dbReference type="UniPathway" id="UPA00164"/>
<evidence type="ECO:0000256" key="3">
    <source>
        <dbReference type="ARBA" id="ARBA00010401"/>
    </source>
</evidence>
<dbReference type="GO" id="GO:0030060">
    <property type="term" value="F:L-malate dehydrogenase (NAD+) activity"/>
    <property type="evidence" value="ECO:0007669"/>
    <property type="project" value="UniProtKB-EC"/>
</dbReference>
<evidence type="ECO:0000256" key="8">
    <source>
        <dbReference type="ARBA" id="ARBA00019899"/>
    </source>
</evidence>